<proteinExistence type="predicted"/>
<evidence type="ECO:0000313" key="1">
    <source>
        <dbReference type="EMBL" id="KAF2896275.1"/>
    </source>
</evidence>
<comment type="caution">
    <text evidence="1">The sequence shown here is derived from an EMBL/GenBank/DDBJ whole genome shotgun (WGS) entry which is preliminary data.</text>
</comment>
<dbReference type="AlphaFoldDB" id="A0A8K0D873"/>
<gene>
    <name evidence="1" type="ORF">ILUMI_09900</name>
</gene>
<dbReference type="Proteomes" id="UP000801492">
    <property type="component" value="Unassembled WGS sequence"/>
</dbReference>
<reference evidence="1" key="1">
    <citation type="submission" date="2019-08" db="EMBL/GenBank/DDBJ databases">
        <title>The genome of the North American firefly Photinus pyralis.</title>
        <authorList>
            <consortium name="Photinus pyralis genome working group"/>
            <person name="Fallon T.R."/>
            <person name="Sander Lower S.E."/>
            <person name="Weng J.-K."/>
        </authorList>
    </citation>
    <scope>NUCLEOTIDE SEQUENCE</scope>
    <source>
        <strain evidence="1">TRF0915ILg1</strain>
        <tissue evidence="1">Whole body</tissue>
    </source>
</reference>
<evidence type="ECO:0000313" key="2">
    <source>
        <dbReference type="Proteomes" id="UP000801492"/>
    </source>
</evidence>
<organism evidence="1 2">
    <name type="scientific">Ignelater luminosus</name>
    <name type="common">Cucubano</name>
    <name type="synonym">Pyrophorus luminosus</name>
    <dbReference type="NCBI Taxonomy" id="2038154"/>
    <lineage>
        <taxon>Eukaryota</taxon>
        <taxon>Metazoa</taxon>
        <taxon>Ecdysozoa</taxon>
        <taxon>Arthropoda</taxon>
        <taxon>Hexapoda</taxon>
        <taxon>Insecta</taxon>
        <taxon>Pterygota</taxon>
        <taxon>Neoptera</taxon>
        <taxon>Endopterygota</taxon>
        <taxon>Coleoptera</taxon>
        <taxon>Polyphaga</taxon>
        <taxon>Elateriformia</taxon>
        <taxon>Elateroidea</taxon>
        <taxon>Elateridae</taxon>
        <taxon>Agrypninae</taxon>
        <taxon>Pyrophorini</taxon>
        <taxon>Ignelater</taxon>
    </lineage>
</organism>
<accession>A0A8K0D873</accession>
<keyword evidence="2" id="KW-1185">Reference proteome</keyword>
<name>A0A8K0D873_IGNLU</name>
<protein>
    <recommendedName>
        <fullName evidence="3">DDE Tnp4 domain-containing protein</fullName>
    </recommendedName>
</protein>
<dbReference type="OrthoDB" id="6627079at2759"/>
<evidence type="ECO:0008006" key="3">
    <source>
        <dbReference type="Google" id="ProtNLM"/>
    </source>
</evidence>
<sequence length="145" mass="16831">MTIPVPHVLLADAAFPAQQHILKPFPMKDMIKDQRIYNYGRRVVENAFGILVDRFRLLLHPISLARDKVVLFTQVCVLHNYIKTESHGQIIKAEDSENIKNNNNTTLHNVTYTRGCPSNRYIVTREQFKEYFNNHGAVPWQDNKA</sequence>
<dbReference type="EMBL" id="VTPC01005226">
    <property type="protein sequence ID" value="KAF2896275.1"/>
    <property type="molecule type" value="Genomic_DNA"/>
</dbReference>